<evidence type="ECO:0000313" key="3">
    <source>
        <dbReference type="Proteomes" id="UP000705867"/>
    </source>
</evidence>
<dbReference type="InterPro" id="IPR003593">
    <property type="entry name" value="AAA+_ATPase"/>
</dbReference>
<dbReference type="GO" id="GO:0016887">
    <property type="term" value="F:ATP hydrolysis activity"/>
    <property type="evidence" value="ECO:0007669"/>
    <property type="project" value="InterPro"/>
</dbReference>
<dbReference type="Gene3D" id="3.40.50.300">
    <property type="entry name" value="P-loop containing nucleotide triphosphate hydrolases"/>
    <property type="match status" value="1"/>
</dbReference>
<dbReference type="SMART" id="SM00382">
    <property type="entry name" value="AAA"/>
    <property type="match status" value="1"/>
</dbReference>
<dbReference type="PANTHER" id="PTHR35894:SF1">
    <property type="entry name" value="PHOSPHORIBULOKINASE _ URIDINE KINASE FAMILY"/>
    <property type="match status" value="1"/>
</dbReference>
<comment type="caution">
    <text evidence="2">The sequence shown here is derived from an EMBL/GenBank/DDBJ whole genome shotgun (WGS) entry which is preliminary data.</text>
</comment>
<dbReference type="PANTHER" id="PTHR35894">
    <property type="entry name" value="GENERAL SECRETION PATHWAY PROTEIN A-RELATED"/>
    <property type="match status" value="1"/>
</dbReference>
<dbReference type="InterPro" id="IPR027417">
    <property type="entry name" value="P-loop_NTPase"/>
</dbReference>
<accession>A0A953LZW7</accession>
<dbReference type="SUPFAM" id="SSF52540">
    <property type="entry name" value="P-loop containing nucleoside triphosphate hydrolases"/>
    <property type="match status" value="1"/>
</dbReference>
<dbReference type="Proteomes" id="UP000705867">
    <property type="component" value="Unassembled WGS sequence"/>
</dbReference>
<dbReference type="NCBIfam" id="TIGR03015">
    <property type="entry name" value="pepcterm_ATPase"/>
    <property type="match status" value="1"/>
</dbReference>
<dbReference type="InterPro" id="IPR052026">
    <property type="entry name" value="ExeA_AAA_ATPase_DNA-bind"/>
</dbReference>
<feature type="domain" description="AAA+ ATPase" evidence="1">
    <location>
        <begin position="42"/>
        <end position="192"/>
    </location>
</feature>
<gene>
    <name evidence="2" type="ORF">K8I29_07900</name>
</gene>
<dbReference type="AlphaFoldDB" id="A0A953LZW7"/>
<dbReference type="Pfam" id="PF13401">
    <property type="entry name" value="AAA_22"/>
    <property type="match status" value="1"/>
</dbReference>
<sequence>MYESFFNFRTKPFELVPNPDFLYLSKAHKKAVTYLDYGIKEKAGFILLTGEVGSGKTTLIRDLVKKLEGRVTISKVFNTKVSAEQLIALVNEDFGLKTKGKDKVQMLKELNELLIRHYAKGFHSVLIIDEAQNLGPELLEEVRMLSNLETDNAKLLHIILVGQPELRKTISLPELEQLRQRININCHIYPLTRSEAEEYILHRLEVAGNRDAVSFSGETLDIVYHYSRGIPRLLNVICDFILLSAFVEETKELNAEMVRDIIGDLELENKYWEFENTLKGIQGEMAQRAFGEEEKRYYEDMKCLLSSMNLRLDSLEKSATGRDPLAPVEVNKRVDLFEKFMREYMRKTDESLSSLRKNIEELSPAAVTTPSRNGGPRHRKRGFFSRIFGF</sequence>
<protein>
    <submittedName>
        <fullName evidence="2">XrtA-associated ATPase</fullName>
    </submittedName>
</protein>
<proteinExistence type="predicted"/>
<dbReference type="EMBL" id="JAIOIV010000065">
    <property type="protein sequence ID" value="MBZ0156124.1"/>
    <property type="molecule type" value="Genomic_DNA"/>
</dbReference>
<dbReference type="InterPro" id="IPR017466">
    <property type="entry name" value="XrtA-assoc_ATPase-like"/>
</dbReference>
<dbReference type="CDD" id="cd00009">
    <property type="entry name" value="AAA"/>
    <property type="match status" value="1"/>
</dbReference>
<evidence type="ECO:0000313" key="2">
    <source>
        <dbReference type="EMBL" id="MBZ0156124.1"/>
    </source>
</evidence>
<reference evidence="2" key="1">
    <citation type="journal article" date="2021" name="bioRxiv">
        <title>Unraveling nitrogen, sulfur and carbon metabolic pathways and microbial community transcriptional responses to substrate deprivation and toxicity stresses in a bioreactor mimicking anoxic brackish coastal sediment conditions.</title>
        <authorList>
            <person name="Martins P.D."/>
            <person name="Echeveste M.J."/>
            <person name="Arshad A."/>
            <person name="Kurth J."/>
            <person name="Ouboter H."/>
            <person name="Jetten M.S.M."/>
            <person name="Welte C.U."/>
        </authorList>
    </citation>
    <scope>NUCLEOTIDE SEQUENCE</scope>
    <source>
        <strain evidence="2">MAG_39</strain>
    </source>
</reference>
<organism evidence="2 3">
    <name type="scientific">Candidatus Nitrobium versatile</name>
    <dbReference type="NCBI Taxonomy" id="2884831"/>
    <lineage>
        <taxon>Bacteria</taxon>
        <taxon>Pseudomonadati</taxon>
        <taxon>Nitrospirota</taxon>
        <taxon>Nitrospiria</taxon>
        <taxon>Nitrospirales</taxon>
        <taxon>Nitrospiraceae</taxon>
        <taxon>Candidatus Nitrobium</taxon>
    </lineage>
</organism>
<reference evidence="2" key="2">
    <citation type="submission" date="2021-08" db="EMBL/GenBank/DDBJ databases">
        <authorList>
            <person name="Dalcin Martins P."/>
        </authorList>
    </citation>
    <scope>NUCLEOTIDE SEQUENCE</scope>
    <source>
        <strain evidence="2">MAG_39</strain>
    </source>
</reference>
<name>A0A953LZW7_9BACT</name>
<dbReference type="InterPro" id="IPR049945">
    <property type="entry name" value="AAA_22"/>
</dbReference>
<evidence type="ECO:0000259" key="1">
    <source>
        <dbReference type="SMART" id="SM00382"/>
    </source>
</evidence>